<dbReference type="AlphaFoldDB" id="A0A9P0F2S9"/>
<dbReference type="EMBL" id="OU963863">
    <property type="protein sequence ID" value="CAH0385822.1"/>
    <property type="molecule type" value="Genomic_DNA"/>
</dbReference>
<name>A0A9P0F2S9_BEMTA</name>
<keyword evidence="3" id="KW-1185">Reference proteome</keyword>
<evidence type="ECO:0000313" key="3">
    <source>
        <dbReference type="Proteomes" id="UP001152759"/>
    </source>
</evidence>
<proteinExistence type="predicted"/>
<evidence type="ECO:0000313" key="2">
    <source>
        <dbReference type="EMBL" id="CAH0385822.1"/>
    </source>
</evidence>
<feature type="compositionally biased region" description="Polar residues" evidence="1">
    <location>
        <begin position="77"/>
        <end position="89"/>
    </location>
</feature>
<feature type="compositionally biased region" description="Basic and acidic residues" evidence="1">
    <location>
        <begin position="90"/>
        <end position="105"/>
    </location>
</feature>
<organism evidence="2 3">
    <name type="scientific">Bemisia tabaci</name>
    <name type="common">Sweetpotato whitefly</name>
    <name type="synonym">Aleurodes tabaci</name>
    <dbReference type="NCBI Taxonomy" id="7038"/>
    <lineage>
        <taxon>Eukaryota</taxon>
        <taxon>Metazoa</taxon>
        <taxon>Ecdysozoa</taxon>
        <taxon>Arthropoda</taxon>
        <taxon>Hexapoda</taxon>
        <taxon>Insecta</taxon>
        <taxon>Pterygota</taxon>
        <taxon>Neoptera</taxon>
        <taxon>Paraneoptera</taxon>
        <taxon>Hemiptera</taxon>
        <taxon>Sternorrhyncha</taxon>
        <taxon>Aleyrodoidea</taxon>
        <taxon>Aleyrodidae</taxon>
        <taxon>Aleyrodinae</taxon>
        <taxon>Bemisia</taxon>
    </lineage>
</organism>
<feature type="non-terminal residue" evidence="2">
    <location>
        <position position="1"/>
    </location>
</feature>
<sequence length="105" mass="11653">IVIEECQSQYFPQTPTSEIEYLSAEEDVQCLFNLTPENIDNIIVGPSNNIVTGDLSELDIAPTQPQPSKPNMGRGRANTNKISANVGNSQRDRKPPAYLKDYKTN</sequence>
<feature type="region of interest" description="Disordered" evidence="1">
    <location>
        <begin position="59"/>
        <end position="105"/>
    </location>
</feature>
<protein>
    <submittedName>
        <fullName evidence="2">Uncharacterized protein</fullName>
    </submittedName>
</protein>
<dbReference type="Proteomes" id="UP001152759">
    <property type="component" value="Chromosome 2"/>
</dbReference>
<accession>A0A9P0F2S9</accession>
<reference evidence="2" key="1">
    <citation type="submission" date="2021-12" db="EMBL/GenBank/DDBJ databases">
        <authorList>
            <person name="King R."/>
        </authorList>
    </citation>
    <scope>NUCLEOTIDE SEQUENCE</scope>
</reference>
<gene>
    <name evidence="2" type="ORF">BEMITA_LOCUS5008</name>
</gene>
<evidence type="ECO:0000256" key="1">
    <source>
        <dbReference type="SAM" id="MobiDB-lite"/>
    </source>
</evidence>